<dbReference type="Proteomes" id="UP000078559">
    <property type="component" value="Chromosome 7"/>
</dbReference>
<dbReference type="GO" id="GO:0004061">
    <property type="term" value="F:arylformamidase activity"/>
    <property type="evidence" value="ECO:0007669"/>
    <property type="project" value="UniProtKB-UniRule"/>
</dbReference>
<keyword evidence="5" id="KW-1185">Reference proteome</keyword>
<proteinExistence type="inferred from homology"/>
<evidence type="ECO:0000256" key="3">
    <source>
        <dbReference type="HAMAP-Rule" id="MF_03014"/>
    </source>
</evidence>
<evidence type="ECO:0000313" key="5">
    <source>
        <dbReference type="Proteomes" id="UP000078559"/>
    </source>
</evidence>
<dbReference type="SMR" id="A0A194W4I8"/>
<dbReference type="InterPro" id="IPR027519">
    <property type="entry name" value="KFase_ver/fungi-typ"/>
</dbReference>
<organism evidence="4 5">
    <name type="scientific">Cytospora mali</name>
    <name type="common">Apple Valsa canker fungus</name>
    <name type="synonym">Valsa mali</name>
    <dbReference type="NCBI Taxonomy" id="578113"/>
    <lineage>
        <taxon>Eukaryota</taxon>
        <taxon>Fungi</taxon>
        <taxon>Dikarya</taxon>
        <taxon>Ascomycota</taxon>
        <taxon>Pezizomycotina</taxon>
        <taxon>Sordariomycetes</taxon>
        <taxon>Sordariomycetidae</taxon>
        <taxon>Diaporthales</taxon>
        <taxon>Cytosporaceae</taxon>
        <taxon>Cytospora</taxon>
    </lineage>
</organism>
<comment type="function">
    <text evidence="3">Catalyzes the hydrolysis of N-formyl-L-kynurenine to L-kynurenine, the second step in the kynurenine pathway of tryptophan degradation. Kynurenine may be further oxidized to nicotinic acid, NAD(H) and NADP(H). Required for elimination of toxic metabolites.</text>
</comment>
<protein>
    <recommendedName>
        <fullName evidence="3">Kynurenine formamidase</fullName>
        <shortName evidence="3">KFA</shortName>
        <shortName evidence="3">KFase</shortName>
        <ecNumber evidence="3">3.5.1.9</ecNumber>
    </recommendedName>
    <alternativeName>
        <fullName evidence="3">Arylformamidase</fullName>
    </alternativeName>
    <alternativeName>
        <fullName evidence="3">N-formylkynurenine formamidase</fullName>
        <shortName evidence="3">FKF</shortName>
    </alternativeName>
</protein>
<feature type="active site" description="Nucleophile" evidence="3">
    <location>
        <position position="157"/>
    </location>
</feature>
<dbReference type="UniPathway" id="UPA00333">
    <property type="reaction ID" value="UER00454"/>
</dbReference>
<feature type="short sequence motif" description="HGGXW" evidence="3">
    <location>
        <begin position="55"/>
        <end position="59"/>
    </location>
</feature>
<accession>A0A194W4I8</accession>
<keyword evidence="2 3" id="KW-0823">Tryptophan catabolism</keyword>
<gene>
    <name evidence="4" type="ORF">VM1G_07128</name>
</gene>
<dbReference type="PANTHER" id="PTHR48081">
    <property type="entry name" value="AB HYDROLASE SUPERFAMILY PROTEIN C4A8.06C"/>
    <property type="match status" value="1"/>
</dbReference>
<dbReference type="OrthoDB" id="420264at2759"/>
<dbReference type="HAMAP" id="MF_03014">
    <property type="entry name" value="KFase"/>
    <property type="match status" value="1"/>
</dbReference>
<dbReference type="EC" id="3.5.1.9" evidence="3"/>
<evidence type="ECO:0000256" key="1">
    <source>
        <dbReference type="ARBA" id="ARBA00022801"/>
    </source>
</evidence>
<dbReference type="ESTHER" id="9pezi-a0a194w4i8">
    <property type="family name" value="Kynurenine-formamidase"/>
</dbReference>
<feature type="active site" evidence="3">
    <location>
        <position position="247"/>
    </location>
</feature>
<feature type="active site" evidence="3">
    <location>
        <position position="280"/>
    </location>
</feature>
<dbReference type="InterPro" id="IPR029058">
    <property type="entry name" value="AB_hydrolase_fold"/>
</dbReference>
<reference evidence="4" key="1">
    <citation type="submission" date="2014-12" db="EMBL/GenBank/DDBJ databases">
        <title>Genome Sequence of Valsa Canker Pathogens Uncovers a Specific Adaption of Colonization on Woody Bark.</title>
        <authorList>
            <person name="Yin Z."/>
            <person name="Liu H."/>
            <person name="Gao X."/>
            <person name="Li Z."/>
            <person name="Song N."/>
            <person name="Ke X."/>
            <person name="Dai Q."/>
            <person name="Wu Y."/>
            <person name="Sun Y."/>
            <person name="Xu J.-R."/>
            <person name="Kang Z.K."/>
            <person name="Wang L."/>
            <person name="Huang L."/>
        </authorList>
    </citation>
    <scope>NUCLEOTIDE SEQUENCE [LARGE SCALE GENOMIC DNA]</scope>
    <source>
        <strain evidence="4">03-8</strain>
    </source>
</reference>
<dbReference type="EMBL" id="CM003104">
    <property type="protein sequence ID" value="KUI71177.1"/>
    <property type="molecule type" value="Genomic_DNA"/>
</dbReference>
<evidence type="ECO:0000313" key="4">
    <source>
        <dbReference type="EMBL" id="KUI71177.1"/>
    </source>
</evidence>
<dbReference type="Gene3D" id="3.40.50.1820">
    <property type="entry name" value="alpha/beta hydrolase"/>
    <property type="match status" value="1"/>
</dbReference>
<dbReference type="GO" id="GO:0019441">
    <property type="term" value="P:L-tryptophan catabolic process to kynurenine"/>
    <property type="evidence" value="ECO:0007669"/>
    <property type="project" value="UniProtKB-UniRule"/>
</dbReference>
<comment type="subunit">
    <text evidence="3">Homodimer.</text>
</comment>
<dbReference type="SUPFAM" id="SSF53474">
    <property type="entry name" value="alpha/beta-Hydrolases"/>
    <property type="match status" value="1"/>
</dbReference>
<dbReference type="InterPro" id="IPR050300">
    <property type="entry name" value="GDXG_lipolytic_enzyme"/>
</dbReference>
<evidence type="ECO:0000256" key="2">
    <source>
        <dbReference type="ARBA" id="ARBA00023079"/>
    </source>
</evidence>
<dbReference type="AlphaFoldDB" id="A0A194W4I8"/>
<comment type="domain">
    <text evidence="3">The main chain amide nitrogen atoms of the second glycine and its adjacent residue in the HGGXW motif define the oxyanion hole, and stabilize the oxyanion that forms during the nucleophilic attack by the catalytic serine during substrate cleavage.</text>
</comment>
<comment type="pathway">
    <text evidence="3">Amino-acid degradation; L-tryptophan degradation via kynurenine pathway; L-kynurenine from L-tryptophan: step 2/2.</text>
</comment>
<dbReference type="GO" id="GO:0034354">
    <property type="term" value="P:'de novo' NAD+ biosynthetic process from L-tryptophan"/>
    <property type="evidence" value="ECO:0007669"/>
    <property type="project" value="UniProtKB-UniRule"/>
</dbReference>
<keyword evidence="1 3" id="KW-0378">Hydrolase</keyword>
<comment type="similarity">
    <text evidence="3">Belongs to the kynurenine formamidase family.</text>
</comment>
<sequence>MAASLKRTEYYYNADNVLQNVAVWEFPEDNNAAKSAPPSSSSSGATKKYWLVFVHGGAWRDPRATFNEAEPTINALLDPSSPTTHHLPSARTRVAGFASINYRLSPHPSFAQDLATTPAFAARTARHPDHLDDVLSGLRFLQARFGFGGGYVLFGHSAGACLSYQALLGGGGGDVALPVAAVGLEGIYDLVGLDERMGGAYSSFIEAAFGTDREGWRGASPATAEGSFGGWSGGAGRLAVLAHSPDDELVDMPEVDAMERRLRGDGVSNVLVFRDLKGGHFDVLNDGSFARVLVETLRELERLDKA</sequence>
<dbReference type="PANTHER" id="PTHR48081:SF33">
    <property type="entry name" value="KYNURENINE FORMAMIDASE"/>
    <property type="match status" value="1"/>
</dbReference>
<name>A0A194W4I8_CYTMA</name>
<comment type="catalytic activity">
    <reaction evidence="3">
        <text>N-formyl-L-kynurenine + H2O = L-kynurenine + formate + H(+)</text>
        <dbReference type="Rhea" id="RHEA:13009"/>
        <dbReference type="ChEBI" id="CHEBI:15377"/>
        <dbReference type="ChEBI" id="CHEBI:15378"/>
        <dbReference type="ChEBI" id="CHEBI:15740"/>
        <dbReference type="ChEBI" id="CHEBI:57959"/>
        <dbReference type="ChEBI" id="CHEBI:58629"/>
        <dbReference type="EC" id="3.5.1.9"/>
    </reaction>
</comment>